<dbReference type="InterPro" id="IPR051081">
    <property type="entry name" value="HTH_MetalResp_TranReg"/>
</dbReference>
<dbReference type="PANTHER" id="PTHR33154:SF33">
    <property type="entry name" value="TRANSCRIPTIONAL REPRESSOR SDPR"/>
    <property type="match status" value="1"/>
</dbReference>
<dbReference type="NCBIfam" id="NF033788">
    <property type="entry name" value="HTH_metalloreg"/>
    <property type="match status" value="1"/>
</dbReference>
<keyword evidence="3" id="KW-0804">Transcription</keyword>
<evidence type="ECO:0000256" key="2">
    <source>
        <dbReference type="ARBA" id="ARBA00023125"/>
    </source>
</evidence>
<evidence type="ECO:0000313" key="6">
    <source>
        <dbReference type="Proteomes" id="UP000189796"/>
    </source>
</evidence>
<evidence type="ECO:0000256" key="1">
    <source>
        <dbReference type="ARBA" id="ARBA00023015"/>
    </source>
</evidence>
<dbReference type="GO" id="GO:0003677">
    <property type="term" value="F:DNA binding"/>
    <property type="evidence" value="ECO:0007669"/>
    <property type="project" value="UniProtKB-KW"/>
</dbReference>
<dbReference type="SMART" id="SM00418">
    <property type="entry name" value="HTH_ARSR"/>
    <property type="match status" value="1"/>
</dbReference>
<dbReference type="Gene3D" id="1.10.10.10">
    <property type="entry name" value="Winged helix-like DNA-binding domain superfamily/Winged helix DNA-binding domain"/>
    <property type="match status" value="1"/>
</dbReference>
<dbReference type="Proteomes" id="UP000189796">
    <property type="component" value="Chromosome I"/>
</dbReference>
<dbReference type="PROSITE" id="PS50987">
    <property type="entry name" value="HTH_ARSR_2"/>
    <property type="match status" value="1"/>
</dbReference>
<dbReference type="SUPFAM" id="SSF46785">
    <property type="entry name" value="Winged helix' DNA-binding domain"/>
    <property type="match status" value="1"/>
</dbReference>
<sequence>MNSETLAALGEPNRLRIVELLRAGPRPVNDIRGRLGLRQSQVSQHLKVLKDVGLVEMEPRAQQRFYRLRAQPLKQLHKWLDRYRHIWEERFEQLDEIIEELKRKEKSDAAGKDR</sequence>
<dbReference type="PANTHER" id="PTHR33154">
    <property type="entry name" value="TRANSCRIPTIONAL REGULATOR, ARSR FAMILY"/>
    <property type="match status" value="1"/>
</dbReference>
<dbReference type="Pfam" id="PF01022">
    <property type="entry name" value="HTH_5"/>
    <property type="match status" value="1"/>
</dbReference>
<dbReference type="InterPro" id="IPR036390">
    <property type="entry name" value="WH_DNA-bd_sf"/>
</dbReference>
<proteinExistence type="predicted"/>
<dbReference type="InterPro" id="IPR011991">
    <property type="entry name" value="ArsR-like_HTH"/>
</dbReference>
<dbReference type="CDD" id="cd00090">
    <property type="entry name" value="HTH_ARSR"/>
    <property type="match status" value="1"/>
</dbReference>
<evidence type="ECO:0000256" key="3">
    <source>
        <dbReference type="ARBA" id="ARBA00023163"/>
    </source>
</evidence>
<keyword evidence="1" id="KW-0805">Transcription regulation</keyword>
<evidence type="ECO:0000259" key="4">
    <source>
        <dbReference type="PROSITE" id="PS50987"/>
    </source>
</evidence>
<evidence type="ECO:0000313" key="5">
    <source>
        <dbReference type="EMBL" id="SHH34855.1"/>
    </source>
</evidence>
<keyword evidence="2" id="KW-0238">DNA-binding</keyword>
<name>A0A1M5S8T1_9BRAD</name>
<gene>
    <name evidence="5" type="ORF">SAMN05443248_4518</name>
</gene>
<dbReference type="EMBL" id="LT670817">
    <property type="protein sequence ID" value="SHH34855.1"/>
    <property type="molecule type" value="Genomic_DNA"/>
</dbReference>
<dbReference type="GO" id="GO:0003700">
    <property type="term" value="F:DNA-binding transcription factor activity"/>
    <property type="evidence" value="ECO:0007669"/>
    <property type="project" value="InterPro"/>
</dbReference>
<accession>A0A1M5S8T1</accession>
<dbReference type="OrthoDB" id="9790747at2"/>
<organism evidence="5 6">
    <name type="scientific">Bradyrhizobium erythrophlei</name>
    <dbReference type="NCBI Taxonomy" id="1437360"/>
    <lineage>
        <taxon>Bacteria</taxon>
        <taxon>Pseudomonadati</taxon>
        <taxon>Pseudomonadota</taxon>
        <taxon>Alphaproteobacteria</taxon>
        <taxon>Hyphomicrobiales</taxon>
        <taxon>Nitrobacteraceae</taxon>
        <taxon>Bradyrhizobium</taxon>
    </lineage>
</organism>
<dbReference type="RefSeq" id="WP_079603301.1">
    <property type="nucleotide sequence ID" value="NZ_LT670817.1"/>
</dbReference>
<dbReference type="AlphaFoldDB" id="A0A1M5S8T1"/>
<reference evidence="5 6" key="1">
    <citation type="submission" date="2016-11" db="EMBL/GenBank/DDBJ databases">
        <authorList>
            <person name="Jaros S."/>
            <person name="Januszkiewicz K."/>
            <person name="Wedrychowicz H."/>
        </authorList>
    </citation>
    <scope>NUCLEOTIDE SEQUENCE [LARGE SCALE GENOMIC DNA]</scope>
    <source>
        <strain evidence="5 6">GAS138</strain>
    </source>
</reference>
<dbReference type="InterPro" id="IPR036388">
    <property type="entry name" value="WH-like_DNA-bd_sf"/>
</dbReference>
<protein>
    <submittedName>
        <fullName evidence="5">Transcriptional regulator, ArsR family</fullName>
    </submittedName>
</protein>
<dbReference type="InterPro" id="IPR001845">
    <property type="entry name" value="HTH_ArsR_DNA-bd_dom"/>
</dbReference>
<feature type="domain" description="HTH arsR-type" evidence="4">
    <location>
        <begin position="1"/>
        <end position="88"/>
    </location>
</feature>
<dbReference type="PRINTS" id="PR00778">
    <property type="entry name" value="HTHARSR"/>
</dbReference>